<dbReference type="Pfam" id="PF00155">
    <property type="entry name" value="Aminotran_1_2"/>
    <property type="match status" value="1"/>
</dbReference>
<dbReference type="Proteomes" id="UP000680865">
    <property type="component" value="Unassembled WGS sequence"/>
</dbReference>
<proteinExistence type="inferred from homology"/>
<dbReference type="GO" id="GO:0008483">
    <property type="term" value="F:transaminase activity"/>
    <property type="evidence" value="ECO:0007669"/>
    <property type="project" value="UniProtKB-KW"/>
</dbReference>
<dbReference type="Gene3D" id="3.90.1150.10">
    <property type="entry name" value="Aspartate Aminotransferase, domain 1"/>
    <property type="match status" value="1"/>
</dbReference>
<keyword evidence="9" id="KW-1185">Reference proteome</keyword>
<keyword evidence="4" id="KW-0456">Lyase</keyword>
<dbReference type="InterPro" id="IPR051798">
    <property type="entry name" value="Class-II_PLP-Dep_Aminotrans"/>
</dbReference>
<dbReference type="InterPro" id="IPR034660">
    <property type="entry name" value="DinB/YfiT-like"/>
</dbReference>
<dbReference type="AlphaFoldDB" id="A0A919VW08"/>
<accession>A0A919VW08</accession>
<evidence type="ECO:0000313" key="8">
    <source>
        <dbReference type="EMBL" id="GIM81402.1"/>
    </source>
</evidence>
<evidence type="ECO:0000256" key="5">
    <source>
        <dbReference type="ARBA" id="ARBA00037974"/>
    </source>
</evidence>
<feature type="compositionally biased region" description="Basic and acidic residues" evidence="6">
    <location>
        <begin position="1"/>
        <end position="15"/>
    </location>
</feature>
<protein>
    <recommendedName>
        <fullName evidence="2">cysteine-S-conjugate beta-lyase</fullName>
        <ecNumber evidence="2">4.4.1.13</ecNumber>
    </recommendedName>
</protein>
<gene>
    <name evidence="8" type="ORF">Aco04nite_76400</name>
</gene>
<feature type="domain" description="Aminotransferase class I/classII large" evidence="7">
    <location>
        <begin position="108"/>
        <end position="425"/>
    </location>
</feature>
<dbReference type="EC" id="4.4.1.13" evidence="2"/>
<keyword evidence="8" id="KW-0808">Transferase</keyword>
<dbReference type="SUPFAM" id="SSF53383">
    <property type="entry name" value="PLP-dependent transferases"/>
    <property type="match status" value="1"/>
</dbReference>
<dbReference type="GO" id="GO:0030170">
    <property type="term" value="F:pyridoxal phosphate binding"/>
    <property type="evidence" value="ECO:0007669"/>
    <property type="project" value="InterPro"/>
</dbReference>
<dbReference type="InterPro" id="IPR015424">
    <property type="entry name" value="PyrdxlP-dep_Trfase"/>
</dbReference>
<dbReference type="InterPro" id="IPR015422">
    <property type="entry name" value="PyrdxlP-dep_Trfase_small"/>
</dbReference>
<keyword evidence="8" id="KW-0032">Aminotransferase</keyword>
<dbReference type="GO" id="GO:0047804">
    <property type="term" value="F:cysteine-S-conjugate beta-lyase activity"/>
    <property type="evidence" value="ECO:0007669"/>
    <property type="project" value="UniProtKB-EC"/>
</dbReference>
<dbReference type="PANTHER" id="PTHR43525">
    <property type="entry name" value="PROTEIN MALY"/>
    <property type="match status" value="1"/>
</dbReference>
<evidence type="ECO:0000313" key="9">
    <source>
        <dbReference type="Proteomes" id="UP000680865"/>
    </source>
</evidence>
<evidence type="ECO:0000256" key="1">
    <source>
        <dbReference type="ARBA" id="ARBA00001933"/>
    </source>
</evidence>
<dbReference type="InterPro" id="IPR015421">
    <property type="entry name" value="PyrdxlP-dep_Trfase_major"/>
</dbReference>
<keyword evidence="3" id="KW-0663">Pyridoxal phosphate</keyword>
<dbReference type="Gene3D" id="3.40.640.10">
    <property type="entry name" value="Type I PLP-dependent aspartate aminotransferase-like (Major domain)"/>
    <property type="match status" value="1"/>
</dbReference>
<dbReference type="SUPFAM" id="SSF109854">
    <property type="entry name" value="DinB/YfiT-like putative metalloenzymes"/>
    <property type="match status" value="1"/>
</dbReference>
<comment type="cofactor">
    <cofactor evidence="1">
        <name>pyridoxal 5'-phosphate</name>
        <dbReference type="ChEBI" id="CHEBI:597326"/>
    </cofactor>
</comment>
<evidence type="ECO:0000256" key="4">
    <source>
        <dbReference type="ARBA" id="ARBA00023239"/>
    </source>
</evidence>
<dbReference type="CDD" id="cd00609">
    <property type="entry name" value="AAT_like"/>
    <property type="match status" value="1"/>
</dbReference>
<reference evidence="8" key="1">
    <citation type="submission" date="2021-03" db="EMBL/GenBank/DDBJ databases">
        <title>Whole genome shotgun sequence of Actinoplanes consettensis NBRC 14913.</title>
        <authorList>
            <person name="Komaki H."/>
            <person name="Tamura T."/>
        </authorList>
    </citation>
    <scope>NUCLEOTIDE SEQUENCE</scope>
    <source>
        <strain evidence="8">NBRC 14913</strain>
    </source>
</reference>
<evidence type="ECO:0000256" key="3">
    <source>
        <dbReference type="ARBA" id="ARBA00022898"/>
    </source>
</evidence>
<comment type="similarity">
    <text evidence="5">Belongs to the class-II pyridoxal-phosphate-dependent aminotransferase family. MalY/PatB cystathionine beta-lyase subfamily.</text>
</comment>
<dbReference type="InterPro" id="IPR004839">
    <property type="entry name" value="Aminotransferase_I/II_large"/>
</dbReference>
<name>A0A919VW08_9ACTN</name>
<feature type="region of interest" description="Disordered" evidence="6">
    <location>
        <begin position="1"/>
        <end position="23"/>
    </location>
</feature>
<dbReference type="PANTHER" id="PTHR43525:SF2">
    <property type="entry name" value="CYSTATHIONINE BETA-LYASE-RELATED"/>
    <property type="match status" value="1"/>
</dbReference>
<dbReference type="EMBL" id="BOQP01000046">
    <property type="protein sequence ID" value="GIM81402.1"/>
    <property type="molecule type" value="Genomic_DNA"/>
</dbReference>
<comment type="caution">
    <text evidence="8">The sequence shown here is derived from an EMBL/GenBank/DDBJ whole genome shotgun (WGS) entry which is preliminary data.</text>
</comment>
<evidence type="ECO:0000256" key="6">
    <source>
        <dbReference type="SAM" id="MobiDB-lite"/>
    </source>
</evidence>
<organism evidence="8 9">
    <name type="scientific">Winogradskya consettensis</name>
    <dbReference type="NCBI Taxonomy" id="113560"/>
    <lineage>
        <taxon>Bacteria</taxon>
        <taxon>Bacillati</taxon>
        <taxon>Actinomycetota</taxon>
        <taxon>Actinomycetes</taxon>
        <taxon>Micromonosporales</taxon>
        <taxon>Micromonosporaceae</taxon>
        <taxon>Winogradskya</taxon>
    </lineage>
</organism>
<sequence length="445" mass="48943">MAVARWDEPLRHDPDPAALGPDRTMTQGEALLHLYEEMAQHHGQMEVLRDTLQEAAVQEAAAQEAEAEPTQVTMEWLRAKRGVKWHRPGPELLPAWVADMDFPVAPPVRDAIHATIARGDLGYPDWPRYPLAVPFAERMSRRYGWKPDPDRVRPITDLIQALQIVLTLTTAPGDGVAVFTPSYPPFLATIESMNRRLIRAGAATAELSEAKVLLLVNPHNPTGHVYSRAELDGIADLAERHDLLVISDEIHAELSYTGHIPFASLNPRTAARTVTVTSATKAFNLAGLRTALAHVGPDDLRARWDAQPPDLYGAVNVLGVEATLAAWEHGDDWLRGVNDHLRAQRDHLALRVHAELSGVTMHVPEAGYLAWLDCAGAGLPGQPADWFRRHAGVELSAGLDFGPEGDHHARLNFATTREILDRIVDAMAAALRRSVHPDARQPALQ</sequence>
<evidence type="ECO:0000259" key="7">
    <source>
        <dbReference type="Pfam" id="PF00155"/>
    </source>
</evidence>
<evidence type="ECO:0000256" key="2">
    <source>
        <dbReference type="ARBA" id="ARBA00012224"/>
    </source>
</evidence>